<keyword evidence="1" id="KW-1133">Transmembrane helix</keyword>
<proteinExistence type="predicted"/>
<keyword evidence="3" id="KW-1185">Reference proteome</keyword>
<feature type="transmembrane region" description="Helical" evidence="1">
    <location>
        <begin position="17"/>
        <end position="34"/>
    </location>
</feature>
<evidence type="ECO:0000313" key="2">
    <source>
        <dbReference type="EMBL" id="GLB47778.1"/>
    </source>
</evidence>
<gene>
    <name evidence="2" type="ORF">Y10_01460</name>
</gene>
<dbReference type="EMBL" id="BRVO01000001">
    <property type="protein sequence ID" value="GLB47778.1"/>
    <property type="molecule type" value="Genomic_DNA"/>
</dbReference>
<reference evidence="2" key="1">
    <citation type="submission" date="2022-07" db="EMBL/GenBank/DDBJ databases">
        <title>Taxonomy of Novel Oxalotrophic and Methylotrophic Bacteria.</title>
        <authorList>
            <person name="Sahin N."/>
            <person name="Tani A."/>
        </authorList>
    </citation>
    <scope>NUCLEOTIDE SEQUENCE</scope>
    <source>
        <strain evidence="2">Y10</strain>
    </source>
</reference>
<keyword evidence="1" id="KW-0812">Transmembrane</keyword>
<keyword evidence="1" id="KW-0472">Membrane</keyword>
<comment type="caution">
    <text evidence="2">The sequence shown here is derived from an EMBL/GenBank/DDBJ whole genome shotgun (WGS) entry which is preliminary data.</text>
</comment>
<dbReference type="Proteomes" id="UP001143543">
    <property type="component" value="Unassembled WGS sequence"/>
</dbReference>
<evidence type="ECO:0000313" key="3">
    <source>
        <dbReference type="Proteomes" id="UP001143543"/>
    </source>
</evidence>
<accession>A0ABQ5MEI8</accession>
<sequence>MLAVIMIEQTQAKRNKLINIVIFAIFFALAYLGVQQFSGGSDSPEDVLPPLAEELNSKTPFMVDEFIRADSASTKGNSFTYYYTITNAQKNDIDEAMVVNTVKPLMIEEIRTNEDMALYKKLKTTIVYSYYDANGESFTNITISPDDYLE</sequence>
<organism evidence="2 3">
    <name type="scientific">Neptunitalea lumnitzerae</name>
    <dbReference type="NCBI Taxonomy" id="2965509"/>
    <lineage>
        <taxon>Bacteria</taxon>
        <taxon>Pseudomonadati</taxon>
        <taxon>Bacteroidota</taxon>
        <taxon>Flavobacteriia</taxon>
        <taxon>Flavobacteriales</taxon>
        <taxon>Flavobacteriaceae</taxon>
        <taxon>Neptunitalea</taxon>
    </lineage>
</organism>
<protein>
    <submittedName>
        <fullName evidence="2">Uncharacterized protein</fullName>
    </submittedName>
</protein>
<evidence type="ECO:0000256" key="1">
    <source>
        <dbReference type="SAM" id="Phobius"/>
    </source>
</evidence>
<name>A0ABQ5MEI8_9FLAO</name>